<evidence type="ECO:0000313" key="4">
    <source>
        <dbReference type="Proteomes" id="UP000184327"/>
    </source>
</evidence>
<keyword evidence="1" id="KW-0812">Transmembrane</keyword>
<dbReference type="EMBL" id="FQUZ01000005">
    <property type="protein sequence ID" value="SHE66565.1"/>
    <property type="molecule type" value="Genomic_DNA"/>
</dbReference>
<dbReference type="InterPro" id="IPR012495">
    <property type="entry name" value="TadE-like_dom"/>
</dbReference>
<organism evidence="3 4">
    <name type="scientific">Lampropedia hyalina DSM 16112</name>
    <dbReference type="NCBI Taxonomy" id="1122156"/>
    <lineage>
        <taxon>Bacteria</taxon>
        <taxon>Pseudomonadati</taxon>
        <taxon>Pseudomonadota</taxon>
        <taxon>Betaproteobacteria</taxon>
        <taxon>Burkholderiales</taxon>
        <taxon>Comamonadaceae</taxon>
        <taxon>Lampropedia</taxon>
    </lineage>
</organism>
<keyword evidence="4" id="KW-1185">Reference proteome</keyword>
<protein>
    <submittedName>
        <fullName evidence="3">Flp pilus assembly protein TadG</fullName>
    </submittedName>
</protein>
<reference evidence="3 4" key="1">
    <citation type="submission" date="2016-11" db="EMBL/GenBank/DDBJ databases">
        <authorList>
            <person name="Jaros S."/>
            <person name="Januszkiewicz K."/>
            <person name="Wedrychowicz H."/>
        </authorList>
    </citation>
    <scope>NUCLEOTIDE SEQUENCE [LARGE SCALE GENOMIC DNA]</scope>
    <source>
        <strain evidence="3 4">DSM 16112</strain>
    </source>
</reference>
<accession>A0A1M4VC87</accession>
<gene>
    <name evidence="3" type="ORF">SAMN02745117_00652</name>
</gene>
<dbReference type="AlphaFoldDB" id="A0A1M4VC87"/>
<sequence length="166" mass="18190">MMPAHPLPALHKNRQRGMASIEFALIAMFMVVLLMGLFVYWRAFQAQQSLTRATGDGARMVLSLINTGTRYPCAPHANAANNQSFIAGRLTEVVKQSLKQSGMPGAVDSDLTVKNFALNCTQGTNYGSVSFTVEYQLPSLLGNSTILSTEPKLLFENSTVHFQHLL</sequence>
<feature type="domain" description="TadE-like" evidence="2">
    <location>
        <begin position="17"/>
        <end position="59"/>
    </location>
</feature>
<evidence type="ECO:0000256" key="1">
    <source>
        <dbReference type="SAM" id="Phobius"/>
    </source>
</evidence>
<name>A0A1M4VC87_9BURK</name>
<dbReference type="STRING" id="1122156.SAMN02745117_00652"/>
<evidence type="ECO:0000259" key="2">
    <source>
        <dbReference type="Pfam" id="PF07811"/>
    </source>
</evidence>
<keyword evidence="1" id="KW-0472">Membrane</keyword>
<feature type="transmembrane region" description="Helical" evidence="1">
    <location>
        <begin position="21"/>
        <end position="41"/>
    </location>
</feature>
<dbReference type="Pfam" id="PF07811">
    <property type="entry name" value="TadE"/>
    <property type="match status" value="1"/>
</dbReference>
<proteinExistence type="predicted"/>
<evidence type="ECO:0000313" key="3">
    <source>
        <dbReference type="EMBL" id="SHE66565.1"/>
    </source>
</evidence>
<dbReference type="Proteomes" id="UP000184327">
    <property type="component" value="Unassembled WGS sequence"/>
</dbReference>
<keyword evidence="1" id="KW-1133">Transmembrane helix</keyword>